<protein>
    <submittedName>
        <fullName evidence="2">Uncharacterized protein</fullName>
    </submittedName>
</protein>
<feature type="compositionally biased region" description="Pro residues" evidence="1">
    <location>
        <begin position="314"/>
        <end position="323"/>
    </location>
</feature>
<dbReference type="OrthoDB" id="3182376at2759"/>
<feature type="region of interest" description="Disordered" evidence="1">
    <location>
        <begin position="351"/>
        <end position="392"/>
    </location>
</feature>
<dbReference type="Proteomes" id="UP000008064">
    <property type="component" value="Unassembled WGS sequence"/>
</dbReference>
<dbReference type="HOGENOM" id="CLU_028053_0_0_1"/>
<feature type="compositionally biased region" description="Low complexity" evidence="1">
    <location>
        <begin position="222"/>
        <end position="238"/>
    </location>
</feature>
<feature type="region of interest" description="Disordered" evidence="1">
    <location>
        <begin position="1"/>
        <end position="27"/>
    </location>
</feature>
<dbReference type="KEGG" id="sla:SERLADRAFT_411443"/>
<evidence type="ECO:0000313" key="2">
    <source>
        <dbReference type="EMBL" id="EGO20026.1"/>
    </source>
</evidence>
<evidence type="ECO:0000256" key="1">
    <source>
        <dbReference type="SAM" id="MobiDB-lite"/>
    </source>
</evidence>
<reference evidence="2" key="1">
    <citation type="submission" date="2011-04" db="EMBL/GenBank/DDBJ databases">
        <title>Evolution of plant cell wall degrading machinery underlies the functional diversity of forest fungi.</title>
        <authorList>
            <consortium name="US DOE Joint Genome Institute (JGI-PGF)"/>
            <person name="Eastwood D.C."/>
            <person name="Floudas D."/>
            <person name="Binder M."/>
            <person name="Majcherczyk A."/>
            <person name="Schneider P."/>
            <person name="Aerts A."/>
            <person name="Asiegbu F.O."/>
            <person name="Baker S.E."/>
            <person name="Barry K."/>
            <person name="Bendiksby M."/>
            <person name="Blumentritt M."/>
            <person name="Coutinho P.M."/>
            <person name="Cullen D."/>
            <person name="Cullen D."/>
            <person name="Gathman A."/>
            <person name="Goodell B."/>
            <person name="Henrissat B."/>
            <person name="Ihrmark K."/>
            <person name="Kauserud H."/>
            <person name="Kohler A."/>
            <person name="LaButti K."/>
            <person name="Lapidus A."/>
            <person name="Lavin J.L."/>
            <person name="Lee Y.-H."/>
            <person name="Lindquist E."/>
            <person name="Lilly W."/>
            <person name="Lucas S."/>
            <person name="Morin E."/>
            <person name="Murat C."/>
            <person name="Oguiza J.A."/>
            <person name="Park J."/>
            <person name="Pisabarro A.G."/>
            <person name="Riley R."/>
            <person name="Rosling A."/>
            <person name="Salamov A."/>
            <person name="Schmidt O."/>
            <person name="Schmutz J."/>
            <person name="Skrede I."/>
            <person name="Stenlid J."/>
            <person name="Wiebenga A."/>
            <person name="Xie X."/>
            <person name="Kues U."/>
            <person name="Hibbett D.S."/>
            <person name="Hoffmeister D."/>
            <person name="Hogberg N."/>
            <person name="Martin F."/>
            <person name="Grigoriev I.V."/>
            <person name="Watkinson S.C."/>
        </authorList>
    </citation>
    <scope>NUCLEOTIDE SEQUENCE</scope>
    <source>
        <strain evidence="2">S7.9</strain>
    </source>
</reference>
<dbReference type="EMBL" id="GL945442">
    <property type="protein sequence ID" value="EGO20026.1"/>
    <property type="molecule type" value="Genomic_DNA"/>
</dbReference>
<dbReference type="AlphaFoldDB" id="F8PA28"/>
<dbReference type="GeneID" id="18812943"/>
<feature type="region of interest" description="Disordered" evidence="1">
    <location>
        <begin position="222"/>
        <end position="243"/>
    </location>
</feature>
<feature type="compositionally biased region" description="Low complexity" evidence="1">
    <location>
        <begin position="351"/>
        <end position="362"/>
    </location>
</feature>
<feature type="region of interest" description="Disordered" evidence="1">
    <location>
        <begin position="420"/>
        <end position="457"/>
    </location>
</feature>
<feature type="compositionally biased region" description="Pro residues" evidence="1">
    <location>
        <begin position="366"/>
        <end position="380"/>
    </location>
</feature>
<dbReference type="RefSeq" id="XP_007323461.1">
    <property type="nucleotide sequence ID" value="XM_007323399.1"/>
</dbReference>
<organism>
    <name type="scientific">Serpula lacrymans var. lacrymans (strain S7.9)</name>
    <name type="common">Dry rot fungus</name>
    <dbReference type="NCBI Taxonomy" id="578457"/>
    <lineage>
        <taxon>Eukaryota</taxon>
        <taxon>Fungi</taxon>
        <taxon>Dikarya</taxon>
        <taxon>Basidiomycota</taxon>
        <taxon>Agaricomycotina</taxon>
        <taxon>Agaricomycetes</taxon>
        <taxon>Agaricomycetidae</taxon>
        <taxon>Boletales</taxon>
        <taxon>Coniophorineae</taxon>
        <taxon>Serpulaceae</taxon>
        <taxon>Serpula</taxon>
    </lineage>
</organism>
<accession>F8PA28</accession>
<feature type="compositionally biased region" description="Low complexity" evidence="1">
    <location>
        <begin position="324"/>
        <end position="337"/>
    </location>
</feature>
<proteinExistence type="predicted"/>
<gene>
    <name evidence="2" type="ORF">SERLADRAFT_411443</name>
</gene>
<feature type="region of interest" description="Disordered" evidence="1">
    <location>
        <begin position="302"/>
        <end position="337"/>
    </location>
</feature>
<name>F8PA28_SERL9</name>
<sequence>MSRHTAFMPSPVDNDNNDDRFNLGDDETPQGRFKVKWTPERTDCLVDWLEQNIEQRCLLFLDSQQDASKEGRKKGQAKFSKVVIHDRDTSICAAFKSNPAKFSKAVDNHLVLLEKKYQKSCETLGHTGAGLTYEQLERNPNYRGPIGAITDKFKIFHRLHGFWRKIPNYNPFTMSSDLGQDHEAQAYNLLFPKKHWHTNQAYQPAHQEGVQVYSGGQAYQHNNQSQQVSQLHQLSDVQNPPFTDSGALSSAMSSIFGTSLPSLSSMDPNFFHTNASGLFPGAYHQSLSSLFQANHFFSSFDSMFPPDTHDQLQPQPPMSPSSGPPMSSSSGLLSNQSPTASVCVSQVASGSSGSLVTGSPSSHPLPASPGNPTVSPPSSPLPKKTQKSVKCTSAPLTVRDALRAQLAALGKDTITECRVTTDRRASATSSTGPAEITQAEKTDNKSRKRQQSQLEDSMSMMQKVIEPITQSMQGRNELAQERLVVKEDKVAAKNAKYTAIAERARSDRRVKDTEFLALEHKQFKEKFMMINDATA</sequence>